<comment type="caution">
    <text evidence="6">The sequence shown here is derived from an EMBL/GenBank/DDBJ whole genome shotgun (WGS) entry which is preliminary data.</text>
</comment>
<evidence type="ECO:0000259" key="5">
    <source>
        <dbReference type="PROSITE" id="PS51084"/>
    </source>
</evidence>
<evidence type="ECO:0000256" key="2">
    <source>
        <dbReference type="PIRSR" id="PIRSR601310-3"/>
    </source>
</evidence>
<reference evidence="6" key="1">
    <citation type="submission" date="2022-07" db="EMBL/GenBank/DDBJ databases">
        <title>Draft genome sequence of Zalerion maritima ATCC 34329, a (micro)plastics degrading marine fungus.</title>
        <authorList>
            <person name="Paco A."/>
            <person name="Goncalves M.F.M."/>
            <person name="Rocha-Santos T.A.P."/>
            <person name="Alves A."/>
        </authorList>
    </citation>
    <scope>NUCLEOTIDE SEQUENCE</scope>
    <source>
        <strain evidence="6">ATCC 34329</strain>
    </source>
</reference>
<keyword evidence="4" id="KW-0812">Transmembrane</keyword>
<evidence type="ECO:0000313" key="6">
    <source>
        <dbReference type="EMBL" id="KAJ2902657.1"/>
    </source>
</evidence>
<dbReference type="GO" id="GO:0003824">
    <property type="term" value="F:catalytic activity"/>
    <property type="evidence" value="ECO:0007669"/>
    <property type="project" value="InterPro"/>
</dbReference>
<organism evidence="6 7">
    <name type="scientific">Zalerion maritima</name>
    <dbReference type="NCBI Taxonomy" id="339359"/>
    <lineage>
        <taxon>Eukaryota</taxon>
        <taxon>Fungi</taxon>
        <taxon>Dikarya</taxon>
        <taxon>Ascomycota</taxon>
        <taxon>Pezizomycotina</taxon>
        <taxon>Sordariomycetes</taxon>
        <taxon>Lulworthiomycetidae</taxon>
        <taxon>Lulworthiales</taxon>
        <taxon>Lulworthiaceae</taxon>
        <taxon>Zalerion</taxon>
    </lineage>
</organism>
<dbReference type="PRINTS" id="PR00332">
    <property type="entry name" value="HISTRIAD"/>
</dbReference>
<dbReference type="EMBL" id="JAKWBI020000106">
    <property type="protein sequence ID" value="KAJ2902657.1"/>
    <property type="molecule type" value="Genomic_DNA"/>
</dbReference>
<keyword evidence="7" id="KW-1185">Reference proteome</keyword>
<accession>A0AAD5RZM8</accession>
<evidence type="ECO:0000256" key="4">
    <source>
        <dbReference type="SAM" id="Phobius"/>
    </source>
</evidence>
<dbReference type="GO" id="GO:0009117">
    <property type="term" value="P:nucleotide metabolic process"/>
    <property type="evidence" value="ECO:0007669"/>
    <property type="project" value="TreeGrafter"/>
</dbReference>
<dbReference type="PANTHER" id="PTHR46648">
    <property type="entry name" value="HIT FAMILY PROTEIN 1"/>
    <property type="match status" value="1"/>
</dbReference>
<feature type="short sequence motif" description="Histidine triad motif" evidence="2 3">
    <location>
        <begin position="131"/>
        <end position="135"/>
    </location>
</feature>
<dbReference type="InterPro" id="IPR036265">
    <property type="entry name" value="HIT-like_sf"/>
</dbReference>
<dbReference type="PANTHER" id="PTHR46648:SF2">
    <property type="entry name" value="HIT DOMAIN-CONTAINING PROTEIN"/>
    <property type="match status" value="1"/>
</dbReference>
<dbReference type="Proteomes" id="UP001201980">
    <property type="component" value="Unassembled WGS sequence"/>
</dbReference>
<proteinExistence type="predicted"/>
<dbReference type="InterPro" id="IPR001310">
    <property type="entry name" value="Histidine_triad_HIT"/>
</dbReference>
<keyword evidence="4" id="KW-0472">Membrane</keyword>
<dbReference type="PROSITE" id="PS51084">
    <property type="entry name" value="HIT_2"/>
    <property type="match status" value="1"/>
</dbReference>
<dbReference type="Gene3D" id="3.30.428.10">
    <property type="entry name" value="HIT-like"/>
    <property type="match status" value="1"/>
</dbReference>
<name>A0AAD5RZM8_9PEZI</name>
<feature type="domain" description="HIT" evidence="5">
    <location>
        <begin position="39"/>
        <end position="147"/>
    </location>
</feature>
<evidence type="ECO:0000256" key="1">
    <source>
        <dbReference type="PIRSR" id="PIRSR601310-1"/>
    </source>
</evidence>
<feature type="active site" description="Tele-AMP-histidine intermediate" evidence="1">
    <location>
        <position position="133"/>
    </location>
</feature>
<keyword evidence="4" id="KW-1133">Transmembrane helix</keyword>
<gene>
    <name evidence="6" type="ORF">MKZ38_000242</name>
</gene>
<dbReference type="InterPro" id="IPR011146">
    <property type="entry name" value="HIT-like"/>
</dbReference>
<dbReference type="AlphaFoldDB" id="A0AAD5RZM8"/>
<evidence type="ECO:0000313" key="7">
    <source>
        <dbReference type="Proteomes" id="UP001201980"/>
    </source>
</evidence>
<sequence>MNYPPVSDDLSRPNSCPFCAIAHVYPTYPPTEPPHPSSASINPEKTNPEAFIVLSTTFLIAFLDIMPLSRGHLLLCPRRHRQKLTDISPAEASEMGRYQRLLSKALCRATGVEDWNIVQNNGAAAAQVVDHAHFHLIPRPEIREQGRRADSFTMFGRGQREDLDEEEAMELAEEVRLALAEVMVEEGSMDTPKWKL</sequence>
<dbReference type="SUPFAM" id="SSF54197">
    <property type="entry name" value="HIT-like"/>
    <property type="match status" value="1"/>
</dbReference>
<feature type="transmembrane region" description="Helical" evidence="4">
    <location>
        <begin position="50"/>
        <end position="69"/>
    </location>
</feature>
<dbReference type="Pfam" id="PF01230">
    <property type="entry name" value="HIT"/>
    <property type="match status" value="1"/>
</dbReference>
<protein>
    <recommendedName>
        <fullName evidence="5">HIT domain-containing protein</fullName>
    </recommendedName>
</protein>
<evidence type="ECO:0000256" key="3">
    <source>
        <dbReference type="PROSITE-ProRule" id="PRU00464"/>
    </source>
</evidence>